<evidence type="ECO:0000313" key="3">
    <source>
        <dbReference type="Proteomes" id="UP000054197"/>
    </source>
</evidence>
<evidence type="ECO:0008006" key="4">
    <source>
        <dbReference type="Google" id="ProtNLM"/>
    </source>
</evidence>
<dbReference type="RefSeq" id="WP_058419509.1">
    <property type="nucleotide sequence ID" value="NZ_LKEF01000002.1"/>
</dbReference>
<proteinExistence type="predicted"/>
<name>A0A0W0I5K6_PSEFL</name>
<feature type="transmembrane region" description="Helical" evidence="1">
    <location>
        <begin position="60"/>
        <end position="79"/>
    </location>
</feature>
<dbReference type="Proteomes" id="UP000054197">
    <property type="component" value="Unassembled WGS sequence"/>
</dbReference>
<keyword evidence="1" id="KW-0812">Transmembrane</keyword>
<protein>
    <recommendedName>
        <fullName evidence="4">MFS transporter permease</fullName>
    </recommendedName>
</protein>
<evidence type="ECO:0000313" key="2">
    <source>
        <dbReference type="EMBL" id="KTB68373.1"/>
    </source>
</evidence>
<dbReference type="AlphaFoldDB" id="A0A0W0I5K6"/>
<sequence>MSDNIYAAPTAELTETVKTSAEFYVISKTKLLVLSFLSFGLYTYIWSYKNWSLYKKAHQLDIWPLARAIFFIFFMHQLYRRAADRVARSGRKFDFDFEQWATVFVVVTVGARVFEVAAKRIDSWSAYQPLAILAIPLCAYILQQAQGLINFAADDPEGKSNARFNLWNYLVIVLGAVMWGLTLMGLWTIYHR</sequence>
<keyword evidence="1" id="KW-1133">Transmembrane helix</keyword>
<feature type="transmembrane region" description="Helical" evidence="1">
    <location>
        <begin position="31"/>
        <end position="48"/>
    </location>
</feature>
<feature type="transmembrane region" description="Helical" evidence="1">
    <location>
        <begin position="169"/>
        <end position="190"/>
    </location>
</feature>
<accession>A0A0W0I5K6</accession>
<keyword evidence="1" id="KW-0472">Membrane</keyword>
<reference evidence="2 3" key="1">
    <citation type="submission" date="2015-09" db="EMBL/GenBank/DDBJ databases">
        <title>Genome sequence of ICMP 11288.</title>
        <authorList>
            <person name="Visnovsky S."/>
            <person name="Lu A."/>
            <person name="Panda P."/>
            <person name="Pitman A."/>
        </authorList>
    </citation>
    <scope>NUCLEOTIDE SEQUENCE [LARGE SCALE GENOMIC DNA]</scope>
    <source>
        <strain evidence="2 3">ICMP 11288</strain>
    </source>
</reference>
<gene>
    <name evidence="2" type="ORF">AO063_01300</name>
</gene>
<comment type="caution">
    <text evidence="2">The sequence shown here is derived from an EMBL/GenBank/DDBJ whole genome shotgun (WGS) entry which is preliminary data.</text>
</comment>
<organism evidence="2 3">
    <name type="scientific">Pseudomonas fluorescens ICMP 11288</name>
    <dbReference type="NCBI Taxonomy" id="1198309"/>
    <lineage>
        <taxon>Bacteria</taxon>
        <taxon>Pseudomonadati</taxon>
        <taxon>Pseudomonadota</taxon>
        <taxon>Gammaproteobacteria</taxon>
        <taxon>Pseudomonadales</taxon>
        <taxon>Pseudomonadaceae</taxon>
        <taxon>Pseudomonas</taxon>
    </lineage>
</organism>
<evidence type="ECO:0000256" key="1">
    <source>
        <dbReference type="SAM" id="Phobius"/>
    </source>
</evidence>
<dbReference type="EMBL" id="LKEF01000002">
    <property type="protein sequence ID" value="KTB68373.1"/>
    <property type="molecule type" value="Genomic_DNA"/>
</dbReference>